<dbReference type="FunFam" id="3.40.50.2300:FF:000018">
    <property type="entry name" value="DNA-binding transcriptional regulator NtrC"/>
    <property type="match status" value="1"/>
</dbReference>
<dbReference type="PROSITE" id="PS00622">
    <property type="entry name" value="HTH_LUXR_1"/>
    <property type="match status" value="1"/>
</dbReference>
<keyword evidence="3" id="KW-0805">Transcription regulation</keyword>
<keyword evidence="10" id="KW-1185">Reference proteome</keyword>
<dbReference type="PROSITE" id="PS50043">
    <property type="entry name" value="HTH_LUXR_2"/>
    <property type="match status" value="1"/>
</dbReference>
<accession>A0A437GYI6</accession>
<dbReference type="InterPro" id="IPR000792">
    <property type="entry name" value="Tscrpt_reg_LuxR_C"/>
</dbReference>
<dbReference type="SMART" id="SM00421">
    <property type="entry name" value="HTH_LUXR"/>
    <property type="match status" value="1"/>
</dbReference>
<feature type="domain" description="HTH luxR-type" evidence="7">
    <location>
        <begin position="141"/>
        <end position="206"/>
    </location>
</feature>
<dbReference type="InterPro" id="IPR016032">
    <property type="entry name" value="Sig_transdc_resp-reg_C-effctor"/>
</dbReference>
<proteinExistence type="predicted"/>
<dbReference type="PANTHER" id="PTHR44688">
    <property type="entry name" value="DNA-BINDING TRANSCRIPTIONAL ACTIVATOR DEVR_DOSR"/>
    <property type="match status" value="1"/>
</dbReference>
<evidence type="ECO:0000313" key="9">
    <source>
        <dbReference type="EMBL" id="RVQ67520.1"/>
    </source>
</evidence>
<dbReference type="OrthoDB" id="9782655at2"/>
<dbReference type="GO" id="GO:0003677">
    <property type="term" value="F:DNA binding"/>
    <property type="evidence" value="ECO:0007669"/>
    <property type="project" value="UniProtKB-KW"/>
</dbReference>
<dbReference type="Proteomes" id="UP000283003">
    <property type="component" value="Unassembled WGS sequence"/>
</dbReference>
<dbReference type="InterPro" id="IPR011006">
    <property type="entry name" value="CheY-like_superfamily"/>
</dbReference>
<protein>
    <submittedName>
        <fullName evidence="9">Response regulator transcription factor</fullName>
    </submittedName>
</protein>
<dbReference type="CDD" id="cd06170">
    <property type="entry name" value="LuxR_C_like"/>
    <property type="match status" value="1"/>
</dbReference>
<organism evidence="9 10">
    <name type="scientific">Croceicoccus ponticola</name>
    <dbReference type="NCBI Taxonomy" id="2217664"/>
    <lineage>
        <taxon>Bacteria</taxon>
        <taxon>Pseudomonadati</taxon>
        <taxon>Pseudomonadota</taxon>
        <taxon>Alphaproteobacteria</taxon>
        <taxon>Sphingomonadales</taxon>
        <taxon>Erythrobacteraceae</taxon>
        <taxon>Croceicoccus</taxon>
    </lineage>
</organism>
<evidence type="ECO:0000256" key="1">
    <source>
        <dbReference type="ARBA" id="ARBA00022553"/>
    </source>
</evidence>
<dbReference type="RefSeq" id="WP_127612027.1">
    <property type="nucleotide sequence ID" value="NZ_RXOL01000002.1"/>
</dbReference>
<sequence>MQAFQEGSLKPGILDRQAFIIEDDDALRRTIRRILTSKGVECEEFSSGEAFLEAYSQNPVGCILLDVRLPGLSGIEILKALKDRYYLSPVVMISGYGDIPIAVSAVKAGAFDFLQKPFDNASLLQAVNAAFRTIENFQRSKAGKVMQLTPREQEILLNFSDGVSSKVVAARMSLSARTIEMHRSNIIRKMAVTNWTQALLIAKEMEL</sequence>
<dbReference type="PROSITE" id="PS50110">
    <property type="entry name" value="RESPONSE_REGULATORY"/>
    <property type="match status" value="1"/>
</dbReference>
<feature type="domain" description="Response regulatory" evidence="8">
    <location>
        <begin position="17"/>
        <end position="131"/>
    </location>
</feature>
<dbReference type="Pfam" id="PF00196">
    <property type="entry name" value="GerE"/>
    <property type="match status" value="1"/>
</dbReference>
<evidence type="ECO:0000313" key="10">
    <source>
        <dbReference type="Proteomes" id="UP000283003"/>
    </source>
</evidence>
<comment type="caution">
    <text evidence="9">The sequence shown here is derived from an EMBL/GenBank/DDBJ whole genome shotgun (WGS) entry which is preliminary data.</text>
</comment>
<reference evidence="9 10" key="1">
    <citation type="submission" date="2018-12" db="EMBL/GenBank/DDBJ databases">
        <title>Croceicoccus ponticola sp. nov., a lipolytic bacterium isolated from seawater.</title>
        <authorList>
            <person name="Yoon J.-H."/>
        </authorList>
    </citation>
    <scope>NUCLEOTIDE SEQUENCE [LARGE SCALE GENOMIC DNA]</scope>
    <source>
        <strain evidence="9 10">GM-16</strain>
    </source>
</reference>
<name>A0A437GYI6_9SPHN</name>
<dbReference type="SUPFAM" id="SSF52172">
    <property type="entry name" value="CheY-like"/>
    <property type="match status" value="1"/>
</dbReference>
<keyword evidence="1 6" id="KW-0597">Phosphoprotein</keyword>
<keyword evidence="2" id="KW-0902">Two-component regulatory system</keyword>
<keyword evidence="4" id="KW-0238">DNA-binding</keyword>
<gene>
    <name evidence="9" type="ORF">EKN06_06045</name>
</gene>
<keyword evidence="5" id="KW-0804">Transcription</keyword>
<dbReference type="AlphaFoldDB" id="A0A437GYI6"/>
<evidence type="ECO:0000256" key="6">
    <source>
        <dbReference type="PROSITE-ProRule" id="PRU00169"/>
    </source>
</evidence>
<evidence type="ECO:0000256" key="5">
    <source>
        <dbReference type="ARBA" id="ARBA00023163"/>
    </source>
</evidence>
<dbReference type="Pfam" id="PF00072">
    <property type="entry name" value="Response_reg"/>
    <property type="match status" value="1"/>
</dbReference>
<evidence type="ECO:0000259" key="7">
    <source>
        <dbReference type="PROSITE" id="PS50043"/>
    </source>
</evidence>
<evidence type="ECO:0000256" key="2">
    <source>
        <dbReference type="ARBA" id="ARBA00023012"/>
    </source>
</evidence>
<evidence type="ECO:0000256" key="3">
    <source>
        <dbReference type="ARBA" id="ARBA00023015"/>
    </source>
</evidence>
<dbReference type="GO" id="GO:0006355">
    <property type="term" value="P:regulation of DNA-templated transcription"/>
    <property type="evidence" value="ECO:0007669"/>
    <property type="project" value="InterPro"/>
</dbReference>
<evidence type="ECO:0000259" key="8">
    <source>
        <dbReference type="PROSITE" id="PS50110"/>
    </source>
</evidence>
<dbReference type="SUPFAM" id="SSF46894">
    <property type="entry name" value="C-terminal effector domain of the bipartite response regulators"/>
    <property type="match status" value="1"/>
</dbReference>
<feature type="modified residue" description="4-aspartylphosphate" evidence="6">
    <location>
        <position position="66"/>
    </location>
</feature>
<dbReference type="EMBL" id="RXOL01000002">
    <property type="protein sequence ID" value="RVQ67520.1"/>
    <property type="molecule type" value="Genomic_DNA"/>
</dbReference>
<dbReference type="InterPro" id="IPR036388">
    <property type="entry name" value="WH-like_DNA-bd_sf"/>
</dbReference>
<dbReference type="PANTHER" id="PTHR44688:SF16">
    <property type="entry name" value="DNA-BINDING TRANSCRIPTIONAL ACTIVATOR DEVR_DOSR"/>
    <property type="match status" value="1"/>
</dbReference>
<dbReference type="SMART" id="SM00448">
    <property type="entry name" value="REC"/>
    <property type="match status" value="1"/>
</dbReference>
<evidence type="ECO:0000256" key="4">
    <source>
        <dbReference type="ARBA" id="ARBA00023125"/>
    </source>
</evidence>
<dbReference type="Gene3D" id="1.10.10.10">
    <property type="entry name" value="Winged helix-like DNA-binding domain superfamily/Winged helix DNA-binding domain"/>
    <property type="match status" value="1"/>
</dbReference>
<dbReference type="InterPro" id="IPR001789">
    <property type="entry name" value="Sig_transdc_resp-reg_receiver"/>
</dbReference>
<dbReference type="Gene3D" id="3.40.50.2300">
    <property type="match status" value="1"/>
</dbReference>
<dbReference type="PRINTS" id="PR00038">
    <property type="entry name" value="HTHLUXR"/>
</dbReference>
<dbReference type="GO" id="GO:0000160">
    <property type="term" value="P:phosphorelay signal transduction system"/>
    <property type="evidence" value="ECO:0007669"/>
    <property type="project" value="UniProtKB-KW"/>
</dbReference>